<keyword evidence="3" id="KW-1185">Reference proteome</keyword>
<evidence type="ECO:0000256" key="1">
    <source>
        <dbReference type="SAM" id="Phobius"/>
    </source>
</evidence>
<keyword evidence="1" id="KW-0472">Membrane</keyword>
<evidence type="ECO:0000313" key="2">
    <source>
        <dbReference type="EMBL" id="CRX37096.1"/>
    </source>
</evidence>
<keyword evidence="1" id="KW-0812">Transmembrane</keyword>
<feature type="transmembrane region" description="Helical" evidence="1">
    <location>
        <begin position="172"/>
        <end position="195"/>
    </location>
</feature>
<evidence type="ECO:0008006" key="4">
    <source>
        <dbReference type="Google" id="ProtNLM"/>
    </source>
</evidence>
<dbReference type="AlphaFoldDB" id="A0A0G7ZN83"/>
<feature type="transmembrane region" description="Helical" evidence="1">
    <location>
        <begin position="22"/>
        <end position="47"/>
    </location>
</feature>
<feature type="transmembrane region" description="Helical" evidence="1">
    <location>
        <begin position="291"/>
        <end position="312"/>
    </location>
</feature>
<feature type="transmembrane region" description="Helical" evidence="1">
    <location>
        <begin position="267"/>
        <end position="285"/>
    </location>
</feature>
<feature type="transmembrane region" description="Helical" evidence="1">
    <location>
        <begin position="111"/>
        <end position="135"/>
    </location>
</feature>
<keyword evidence="1" id="KW-1133">Transmembrane helix</keyword>
<evidence type="ECO:0000313" key="3">
    <source>
        <dbReference type="Proteomes" id="UP000242141"/>
    </source>
</evidence>
<dbReference type="Proteomes" id="UP000242141">
    <property type="component" value="Unassembled WGS sequence"/>
</dbReference>
<accession>A0A0G7ZN83</accession>
<proteinExistence type="predicted"/>
<name>A0A0G7ZN83_9MOLU</name>
<reference evidence="3" key="1">
    <citation type="submission" date="2015-05" db="EMBL/GenBank/DDBJ databases">
        <authorList>
            <person name="Collingro A."/>
        </authorList>
    </citation>
    <scope>NUCLEOTIDE SEQUENCE [LARGE SCALE GENOMIC DNA]</scope>
    <source>
        <strain evidence="3">Ps</strain>
    </source>
</reference>
<dbReference type="EMBL" id="CWGI01000001">
    <property type="protein sequence ID" value="CRX37096.1"/>
    <property type="molecule type" value="Genomic_DNA"/>
</dbReference>
<organism evidence="2 3">
    <name type="scientific">Candidatus Hepatoplasma crinochetorum</name>
    <dbReference type="NCBI Taxonomy" id="295596"/>
    <lineage>
        <taxon>Bacteria</taxon>
        <taxon>Bacillati</taxon>
        <taxon>Mycoplasmatota</taxon>
        <taxon>Mollicutes</taxon>
        <taxon>Candidatus Hepatoplasmataceae</taxon>
        <taxon>Candidatus Hepatoplasma</taxon>
    </lineage>
</organism>
<feature type="transmembrane region" description="Helical" evidence="1">
    <location>
        <begin position="79"/>
        <end position="99"/>
    </location>
</feature>
<sequence>MKKSRLFFSKFLRPNKWTQEEFSIYMILIFIIILFISSILNIIFYGFGSDITNQLAFGKTINGKYGIVTKSGLSKNNPFYIISWFVLLFSAIASIFWFISNIYLIKFSKKFVFYNQIALLLLLFIDIIYGAWWIVITDLGEIIFVQYSYFAWDKREKNNEDPYLSNLNYKSILLVIIIILLFTLCAIILITPIIFNKEYIFYDLSNLEPDSNNYDNLRIISIDLDTYGYAFEYSKEMGLIYDIDPLWDTLFAIMQISGIIFLAKKNWIAWLFFEISTAAQFIIYLDAGNLILLIESVLLFISNLILLCYWFMMNKKAKMKIITK</sequence>
<gene>
    <name evidence="2" type="ORF">HEPPS_03010</name>
</gene>
<protein>
    <recommendedName>
        <fullName evidence="4">Nicotinamide mononucleotide transporter PnuC</fullName>
    </recommendedName>
</protein>